<evidence type="ECO:0000256" key="5">
    <source>
        <dbReference type="ARBA" id="ARBA00022692"/>
    </source>
</evidence>
<organism evidence="12">
    <name type="scientific">Dactylogyrus lamellatus</name>
    <dbReference type="NCBI Taxonomy" id="231327"/>
    <lineage>
        <taxon>Eukaryota</taxon>
        <taxon>Metazoa</taxon>
        <taxon>Spiralia</taxon>
        <taxon>Lophotrochozoa</taxon>
        <taxon>Platyhelminthes</taxon>
        <taxon>Monogenea</taxon>
        <taxon>Monopisthocotylea</taxon>
        <taxon>Dactylogyridea</taxon>
        <taxon>Dactylogyridae</taxon>
        <taxon>Dactylogyrus</taxon>
    </lineage>
</organism>
<name>A0A342K3V5_9PLAT</name>
<keyword evidence="7 11" id="KW-1133">Transmembrane helix</keyword>
<feature type="transmembrane region" description="Helical" evidence="11">
    <location>
        <begin position="45"/>
        <end position="67"/>
    </location>
</feature>
<comment type="subcellular location">
    <subcellularLocation>
        <location evidence="1">Membrane</location>
        <topology evidence="1">Multi-pass membrane protein</topology>
    </subcellularLocation>
</comment>
<gene>
    <name evidence="12" type="primary">atp6</name>
</gene>
<keyword evidence="3" id="KW-0813">Transport</keyword>
<keyword evidence="5 11" id="KW-0812">Transmembrane</keyword>
<dbReference type="GO" id="GO:0006754">
    <property type="term" value="P:ATP biosynthetic process"/>
    <property type="evidence" value="ECO:0007669"/>
    <property type="project" value="UniProtKB-KW"/>
</dbReference>
<feature type="transmembrane region" description="Helical" evidence="11">
    <location>
        <begin position="88"/>
        <end position="108"/>
    </location>
</feature>
<protein>
    <submittedName>
        <fullName evidence="12">ATPase subunit 6</fullName>
    </submittedName>
</protein>
<evidence type="ECO:0000256" key="8">
    <source>
        <dbReference type="ARBA" id="ARBA00023065"/>
    </source>
</evidence>
<feature type="transmembrane region" description="Helical" evidence="11">
    <location>
        <begin position="137"/>
        <end position="159"/>
    </location>
</feature>
<geneLocation type="mitochondrion" evidence="12"/>
<dbReference type="GeneID" id="33867685"/>
<evidence type="ECO:0000313" key="12">
    <source>
        <dbReference type="EMBL" id="ALP29099.1"/>
    </source>
</evidence>
<dbReference type="RefSeq" id="YP_009414359.1">
    <property type="nucleotide sequence ID" value="NC_035610.1"/>
</dbReference>
<keyword evidence="12" id="KW-0496">Mitochondrion</keyword>
<dbReference type="AlphaFoldDB" id="A0A342K3V5"/>
<accession>A0A342K3V5</accession>
<feature type="transmembrane region" description="Helical" evidence="11">
    <location>
        <begin position="21"/>
        <end position="39"/>
    </location>
</feature>
<dbReference type="GO" id="GO:0045259">
    <property type="term" value="C:proton-transporting ATP synthase complex"/>
    <property type="evidence" value="ECO:0007669"/>
    <property type="project" value="UniProtKB-KW"/>
</dbReference>
<evidence type="ECO:0000256" key="10">
    <source>
        <dbReference type="ARBA" id="ARBA00023310"/>
    </source>
</evidence>
<evidence type="ECO:0000256" key="11">
    <source>
        <dbReference type="SAM" id="Phobius"/>
    </source>
</evidence>
<dbReference type="GO" id="GO:1902600">
    <property type="term" value="P:proton transmembrane transport"/>
    <property type="evidence" value="ECO:0007669"/>
    <property type="project" value="UniProtKB-KW"/>
</dbReference>
<evidence type="ECO:0000256" key="2">
    <source>
        <dbReference type="ARBA" id="ARBA00006810"/>
    </source>
</evidence>
<keyword evidence="4" id="KW-0138">CF(0)</keyword>
<keyword evidence="6" id="KW-0375">Hydrogen ion transport</keyword>
<comment type="similarity">
    <text evidence="2">Belongs to the ATPase A chain family.</text>
</comment>
<keyword evidence="9 11" id="KW-0472">Membrane</keyword>
<keyword evidence="8" id="KW-0406">Ion transport</keyword>
<proteinExistence type="inferred from homology"/>
<evidence type="ECO:0000256" key="9">
    <source>
        <dbReference type="ARBA" id="ARBA00023136"/>
    </source>
</evidence>
<dbReference type="Gene3D" id="1.20.120.220">
    <property type="entry name" value="ATP synthase, F0 complex, subunit A"/>
    <property type="match status" value="1"/>
</dbReference>
<dbReference type="SUPFAM" id="SSF81336">
    <property type="entry name" value="F1F0 ATP synthase subunit A"/>
    <property type="match status" value="1"/>
</dbReference>
<sequence>MLNINRGVNFFLQIGRNTAKLGSVSYFILLVVLMCFLTIRVPGFYGLSDFIFLLLTLIFPIFLGLFFNRLGFGLDSFISSMIPAGTPMWVAPLVGLAEMISYFIRPLVLMLRPFLNITIGVFGSLSLGSLCLGTNALLLVLVIIFFYELFVAFIQWYIVASILDFSIDH</sequence>
<evidence type="ECO:0000256" key="6">
    <source>
        <dbReference type="ARBA" id="ARBA00022781"/>
    </source>
</evidence>
<evidence type="ECO:0000256" key="3">
    <source>
        <dbReference type="ARBA" id="ARBA00022448"/>
    </source>
</evidence>
<dbReference type="InterPro" id="IPR035908">
    <property type="entry name" value="F0_ATP_A_sf"/>
</dbReference>
<evidence type="ECO:0000256" key="4">
    <source>
        <dbReference type="ARBA" id="ARBA00022547"/>
    </source>
</evidence>
<reference evidence="12" key="1">
    <citation type="submission" date="2015-05" db="EMBL/GenBank/DDBJ databases">
        <title>Complete mitochondrial genome of Dactylogyrus lamellatus (Platyhelminthes:Monogenea).</title>
        <authorList>
            <person name="Zhang D."/>
            <person name="Li W.X."/>
            <person name="Yang B.J."/>
            <person name="Zou H."/>
            <person name="Wang G.T."/>
        </authorList>
    </citation>
    <scope>NUCLEOTIDE SEQUENCE</scope>
</reference>
<feature type="transmembrane region" description="Helical" evidence="11">
    <location>
        <begin position="114"/>
        <end position="132"/>
    </location>
</feature>
<keyword evidence="10" id="KW-0066">ATP synthesis</keyword>
<evidence type="ECO:0000256" key="1">
    <source>
        <dbReference type="ARBA" id="ARBA00004141"/>
    </source>
</evidence>
<evidence type="ECO:0000256" key="7">
    <source>
        <dbReference type="ARBA" id="ARBA00022989"/>
    </source>
</evidence>
<dbReference type="EMBL" id="KR871673">
    <property type="protein sequence ID" value="ALP29099.1"/>
    <property type="molecule type" value="Genomic_DNA"/>
</dbReference>